<dbReference type="AlphaFoldDB" id="A0A4R9GJT2"/>
<dbReference type="Proteomes" id="UP000298458">
    <property type="component" value="Unassembled WGS sequence"/>
</dbReference>
<dbReference type="OrthoDB" id="6556312at2"/>
<evidence type="ECO:0000313" key="4">
    <source>
        <dbReference type="Proteomes" id="UP000298458"/>
    </source>
</evidence>
<protein>
    <submittedName>
        <fullName evidence="3">Uncharacterized protein</fullName>
    </submittedName>
</protein>
<comment type="caution">
    <text evidence="3">The sequence shown here is derived from an EMBL/GenBank/DDBJ whole genome shotgun (WGS) entry which is preliminary data.</text>
</comment>
<proteinExistence type="predicted"/>
<keyword evidence="2" id="KW-0812">Transmembrane</keyword>
<evidence type="ECO:0000256" key="1">
    <source>
        <dbReference type="SAM" id="MobiDB-lite"/>
    </source>
</evidence>
<dbReference type="RefSeq" id="WP_135767771.1">
    <property type="nucleotide sequence ID" value="NZ_RQET01000004.1"/>
</dbReference>
<keyword evidence="2" id="KW-0472">Membrane</keyword>
<reference evidence="3" key="1">
    <citation type="journal article" date="2019" name="PLoS Negl. Trop. Dis.">
        <title>Revisiting the worldwide diversity of Leptospira species in the environment.</title>
        <authorList>
            <person name="Vincent A.T."/>
            <person name="Schiettekatte O."/>
            <person name="Bourhy P."/>
            <person name="Veyrier F.J."/>
            <person name="Picardeau M."/>
        </authorList>
    </citation>
    <scope>NUCLEOTIDE SEQUENCE [LARGE SCALE GENOMIC DNA]</scope>
    <source>
        <strain evidence="3">SSW15</strain>
    </source>
</reference>
<keyword evidence="2" id="KW-1133">Transmembrane helix</keyword>
<name>A0A4R9GJT2_9LEPT</name>
<feature type="region of interest" description="Disordered" evidence="1">
    <location>
        <begin position="16"/>
        <end position="48"/>
    </location>
</feature>
<dbReference type="EMBL" id="RQET01000004">
    <property type="protein sequence ID" value="TGK12373.1"/>
    <property type="molecule type" value="Genomic_DNA"/>
</dbReference>
<sequence>MKDSFEEKRKRFDAFATSSRSVHKSEERKGFEDRVETKIESEEKDSESMGSPLVSRFSNAILITTLAMLAASFFFHALPENEIKEISNNQTTKNSKVGTVGLNSKFIQTLVAKDYTVELPKSSDGKYRIFLWNLTEKDDDEIEILVDEKPLQSSFVLTNKPTSLSISMPSTIRIRSVKDGGSGVSYAAFFPGNESTYFNVTSFGHSNAFSMKFKP</sequence>
<evidence type="ECO:0000256" key="2">
    <source>
        <dbReference type="SAM" id="Phobius"/>
    </source>
</evidence>
<feature type="compositionally biased region" description="Basic and acidic residues" evidence="1">
    <location>
        <begin position="23"/>
        <end position="41"/>
    </location>
</feature>
<keyword evidence="4" id="KW-1185">Reference proteome</keyword>
<organism evidence="3 4">
    <name type="scientific">Leptospira fletcheri</name>
    <dbReference type="NCBI Taxonomy" id="2484981"/>
    <lineage>
        <taxon>Bacteria</taxon>
        <taxon>Pseudomonadati</taxon>
        <taxon>Spirochaetota</taxon>
        <taxon>Spirochaetia</taxon>
        <taxon>Leptospirales</taxon>
        <taxon>Leptospiraceae</taxon>
        <taxon>Leptospira</taxon>
    </lineage>
</organism>
<evidence type="ECO:0000313" key="3">
    <source>
        <dbReference type="EMBL" id="TGK12373.1"/>
    </source>
</evidence>
<feature type="transmembrane region" description="Helical" evidence="2">
    <location>
        <begin position="57"/>
        <end position="78"/>
    </location>
</feature>
<gene>
    <name evidence="3" type="ORF">EHO60_08980</name>
</gene>
<accession>A0A4R9GJT2</accession>